<feature type="transmembrane region" description="Helical" evidence="1">
    <location>
        <begin position="38"/>
        <end position="55"/>
    </location>
</feature>
<evidence type="ECO:0000313" key="3">
    <source>
        <dbReference type="Proteomes" id="UP000586918"/>
    </source>
</evidence>
<keyword evidence="1" id="KW-0472">Membrane</keyword>
<comment type="caution">
    <text evidence="2">The sequence shown here is derived from an EMBL/GenBank/DDBJ whole genome shotgun (WGS) entry which is preliminary data.</text>
</comment>
<proteinExistence type="predicted"/>
<protein>
    <submittedName>
        <fullName evidence="2">Uncharacterized protein</fullName>
    </submittedName>
</protein>
<dbReference type="AlphaFoldDB" id="A0A848DET5"/>
<organism evidence="2 3">
    <name type="scientific">Pseudonocardia bannensis</name>
    <dbReference type="NCBI Taxonomy" id="630973"/>
    <lineage>
        <taxon>Bacteria</taxon>
        <taxon>Bacillati</taxon>
        <taxon>Actinomycetota</taxon>
        <taxon>Actinomycetes</taxon>
        <taxon>Pseudonocardiales</taxon>
        <taxon>Pseudonocardiaceae</taxon>
        <taxon>Pseudonocardia</taxon>
    </lineage>
</organism>
<reference evidence="2 3" key="1">
    <citation type="submission" date="2020-04" db="EMBL/GenBank/DDBJ databases">
        <authorList>
            <person name="Klaysubun C."/>
            <person name="Duangmal K."/>
            <person name="Lipun K."/>
        </authorList>
    </citation>
    <scope>NUCLEOTIDE SEQUENCE [LARGE SCALE GENOMIC DNA]</scope>
    <source>
        <strain evidence="2 3">DSM 45300</strain>
    </source>
</reference>
<feature type="transmembrane region" description="Helical" evidence="1">
    <location>
        <begin position="67"/>
        <end position="88"/>
    </location>
</feature>
<keyword evidence="1" id="KW-0812">Transmembrane</keyword>
<name>A0A848DET5_9PSEU</name>
<dbReference type="Proteomes" id="UP000586918">
    <property type="component" value="Unassembled WGS sequence"/>
</dbReference>
<evidence type="ECO:0000313" key="2">
    <source>
        <dbReference type="EMBL" id="NMH91096.1"/>
    </source>
</evidence>
<gene>
    <name evidence="2" type="ORF">HF519_05715</name>
</gene>
<sequence length="130" mass="13192">MRFNWTDVVATIPVATIVVSYVGHLVDGDVPFIQDPRGMVGAGLALGLIAAAVLGRSAFGGSPAGRGTGAAGLVSFTFGVVVLLWSGNGVIGEVLLGSFIGSIVVTWALAVVLPAAGVPRTRRRRSPAHS</sequence>
<evidence type="ECO:0000256" key="1">
    <source>
        <dbReference type="SAM" id="Phobius"/>
    </source>
</evidence>
<feature type="transmembrane region" description="Helical" evidence="1">
    <location>
        <begin position="94"/>
        <end position="116"/>
    </location>
</feature>
<accession>A0A848DET5</accession>
<dbReference type="RefSeq" id="WP_169410800.1">
    <property type="nucleotide sequence ID" value="NZ_JAAXKZ010000012.1"/>
</dbReference>
<feature type="transmembrane region" description="Helical" evidence="1">
    <location>
        <begin position="7"/>
        <end position="26"/>
    </location>
</feature>
<dbReference type="EMBL" id="JAAXKZ010000012">
    <property type="protein sequence ID" value="NMH91096.1"/>
    <property type="molecule type" value="Genomic_DNA"/>
</dbReference>
<keyword evidence="1" id="KW-1133">Transmembrane helix</keyword>
<keyword evidence="3" id="KW-1185">Reference proteome</keyword>